<dbReference type="Proteomes" id="UP001458880">
    <property type="component" value="Unassembled WGS sequence"/>
</dbReference>
<proteinExistence type="inferred from homology"/>
<dbReference type="Pfam" id="PF00474">
    <property type="entry name" value="SSF"/>
    <property type="match status" value="1"/>
</dbReference>
<comment type="similarity">
    <text evidence="2 11">Belongs to the sodium:solute symporter (SSF) (TC 2.A.21) family.</text>
</comment>
<keyword evidence="8" id="KW-0406">Ion transport</keyword>
<dbReference type="GO" id="GO:0015293">
    <property type="term" value="F:symporter activity"/>
    <property type="evidence" value="ECO:0007669"/>
    <property type="project" value="TreeGrafter"/>
</dbReference>
<evidence type="ECO:0000256" key="2">
    <source>
        <dbReference type="ARBA" id="ARBA00006434"/>
    </source>
</evidence>
<dbReference type="AlphaFoldDB" id="A0AAW1KMZ2"/>
<keyword evidence="4" id="KW-1003">Cell membrane</keyword>
<keyword evidence="10" id="KW-0739">Sodium transport</keyword>
<evidence type="ECO:0000313" key="14">
    <source>
        <dbReference type="Proteomes" id="UP001458880"/>
    </source>
</evidence>
<feature type="transmembrane region" description="Helical" evidence="12">
    <location>
        <begin position="406"/>
        <end position="431"/>
    </location>
</feature>
<feature type="transmembrane region" description="Helical" evidence="12">
    <location>
        <begin position="504"/>
        <end position="528"/>
    </location>
</feature>
<dbReference type="GO" id="GO:0006814">
    <property type="term" value="P:sodium ion transport"/>
    <property type="evidence" value="ECO:0007669"/>
    <property type="project" value="UniProtKB-KW"/>
</dbReference>
<reference evidence="13 14" key="1">
    <citation type="journal article" date="2024" name="BMC Genomics">
        <title>De novo assembly and annotation of Popillia japonica's genome with initial clues to its potential as an invasive pest.</title>
        <authorList>
            <person name="Cucini C."/>
            <person name="Boschi S."/>
            <person name="Funari R."/>
            <person name="Cardaioli E."/>
            <person name="Iannotti N."/>
            <person name="Marturano G."/>
            <person name="Paoli F."/>
            <person name="Bruttini M."/>
            <person name="Carapelli A."/>
            <person name="Frati F."/>
            <person name="Nardi F."/>
        </authorList>
    </citation>
    <scope>NUCLEOTIDE SEQUENCE [LARGE SCALE GENOMIC DNA]</scope>
    <source>
        <strain evidence="13">DMR45628</strain>
    </source>
</reference>
<sequence>MNIEKLQFSWYDYGLFGTMLLLSTSVGIYFGFIKKQNTSQDYLLGGRKMSAIPVAASLIVGMVSGITLLAVPAHIYSYGVAYLLSIPTFISAAAITFYAFLPVFYELQITSIYEYLAERFDSKVSTFASALFTISMSNYLPIVIYIPALALSQATGISINTITPAICTVCIFYTTFGGLKAVIWTDILQFILMLGSIITIFSIGISTSGGFINVWQKNAESRRTAIDFSFDLTNRDTFWSSGIAMSVNWFCYIAVNQGIVQKCISVSNLPAAGKALAIFAVGLIVVVFLCGFTGLIMFSRYSECDPLTSGSIMEPDQLLPHYVMDIARTIPGLSGLFTAGIFSAALSTLAATINCLSATIFKDFVSRFVKKGTSEKAISNYLKMLSVLIGVTCTALVYIVPYLGNILPLVMSLGGISDGATLGIFTCALLLPGVNARGVLVGGIVALIFMAWVVLGSQYYIATKAITYPSLPVSISGCQNITLPDKIFTQINNTVVPTAELPFILYRISFCYYVSMGALIVIFVGLIVSKLTPQHNKELREEYFSPVIRRFINKSKHHTEYYSLQQQNTLKQFQEKL</sequence>
<evidence type="ECO:0000313" key="13">
    <source>
        <dbReference type="EMBL" id="KAK9722157.1"/>
    </source>
</evidence>
<dbReference type="NCBIfam" id="TIGR00813">
    <property type="entry name" value="sss"/>
    <property type="match status" value="1"/>
</dbReference>
<feature type="transmembrane region" description="Helical" evidence="12">
    <location>
        <begin position="190"/>
        <end position="212"/>
    </location>
</feature>
<dbReference type="InterPro" id="IPR051163">
    <property type="entry name" value="Sodium:Solute_Symporter_SSF"/>
</dbReference>
<evidence type="ECO:0000256" key="9">
    <source>
        <dbReference type="ARBA" id="ARBA00023136"/>
    </source>
</evidence>
<feature type="transmembrane region" description="Helical" evidence="12">
    <location>
        <begin position="81"/>
        <end position="105"/>
    </location>
</feature>
<organism evidence="13 14">
    <name type="scientific">Popillia japonica</name>
    <name type="common">Japanese beetle</name>
    <dbReference type="NCBI Taxonomy" id="7064"/>
    <lineage>
        <taxon>Eukaryota</taxon>
        <taxon>Metazoa</taxon>
        <taxon>Ecdysozoa</taxon>
        <taxon>Arthropoda</taxon>
        <taxon>Hexapoda</taxon>
        <taxon>Insecta</taxon>
        <taxon>Pterygota</taxon>
        <taxon>Neoptera</taxon>
        <taxon>Endopterygota</taxon>
        <taxon>Coleoptera</taxon>
        <taxon>Polyphaga</taxon>
        <taxon>Scarabaeiformia</taxon>
        <taxon>Scarabaeidae</taxon>
        <taxon>Rutelinae</taxon>
        <taxon>Popillia</taxon>
    </lineage>
</organism>
<comment type="caution">
    <text evidence="13">The sequence shown here is derived from an EMBL/GenBank/DDBJ whole genome shotgun (WGS) entry which is preliminary data.</text>
</comment>
<feature type="transmembrane region" description="Helical" evidence="12">
    <location>
        <begin position="126"/>
        <end position="150"/>
    </location>
</feature>
<dbReference type="PANTHER" id="PTHR42985:SF21">
    <property type="entry name" value="SODIUM-DEPENDENT MULTIVITAMIN TRANSPORTER-LIKE PROTEIN"/>
    <property type="match status" value="1"/>
</dbReference>
<dbReference type="EMBL" id="JASPKY010000191">
    <property type="protein sequence ID" value="KAK9722157.1"/>
    <property type="molecule type" value="Genomic_DNA"/>
</dbReference>
<dbReference type="PROSITE" id="PS50283">
    <property type="entry name" value="NA_SOLUT_SYMP_3"/>
    <property type="match status" value="1"/>
</dbReference>
<feature type="transmembrane region" description="Helical" evidence="12">
    <location>
        <begin position="336"/>
        <end position="361"/>
    </location>
</feature>
<dbReference type="InterPro" id="IPR001734">
    <property type="entry name" value="Na/solute_symporter"/>
</dbReference>
<feature type="transmembrane region" description="Helical" evidence="12">
    <location>
        <begin position="237"/>
        <end position="255"/>
    </location>
</feature>
<evidence type="ECO:0000256" key="12">
    <source>
        <dbReference type="SAM" id="Phobius"/>
    </source>
</evidence>
<keyword evidence="7" id="KW-0915">Sodium</keyword>
<accession>A0AAW1KMZ2</accession>
<keyword evidence="9 12" id="KW-0472">Membrane</keyword>
<feature type="transmembrane region" description="Helical" evidence="12">
    <location>
        <begin position="381"/>
        <end position="400"/>
    </location>
</feature>
<evidence type="ECO:0000256" key="3">
    <source>
        <dbReference type="ARBA" id="ARBA00022448"/>
    </source>
</evidence>
<feature type="transmembrane region" description="Helical" evidence="12">
    <location>
        <begin position="162"/>
        <end position="183"/>
    </location>
</feature>
<evidence type="ECO:0000256" key="10">
    <source>
        <dbReference type="ARBA" id="ARBA00023201"/>
    </source>
</evidence>
<keyword evidence="5 12" id="KW-0812">Transmembrane</keyword>
<dbReference type="PANTHER" id="PTHR42985">
    <property type="entry name" value="SODIUM-COUPLED MONOCARBOXYLATE TRANSPORTER"/>
    <property type="match status" value="1"/>
</dbReference>
<dbReference type="Gene3D" id="1.20.1730.10">
    <property type="entry name" value="Sodium/glucose cotransporter"/>
    <property type="match status" value="1"/>
</dbReference>
<dbReference type="InterPro" id="IPR038377">
    <property type="entry name" value="Na/Glc_symporter_sf"/>
</dbReference>
<evidence type="ECO:0000256" key="1">
    <source>
        <dbReference type="ARBA" id="ARBA00004651"/>
    </source>
</evidence>
<evidence type="ECO:0000256" key="8">
    <source>
        <dbReference type="ARBA" id="ARBA00023065"/>
    </source>
</evidence>
<evidence type="ECO:0000256" key="4">
    <source>
        <dbReference type="ARBA" id="ARBA00022475"/>
    </source>
</evidence>
<evidence type="ECO:0000256" key="7">
    <source>
        <dbReference type="ARBA" id="ARBA00023053"/>
    </source>
</evidence>
<keyword evidence="3" id="KW-0813">Transport</keyword>
<dbReference type="GO" id="GO:0005886">
    <property type="term" value="C:plasma membrane"/>
    <property type="evidence" value="ECO:0007669"/>
    <property type="project" value="UniProtKB-SubCell"/>
</dbReference>
<evidence type="ECO:0000256" key="5">
    <source>
        <dbReference type="ARBA" id="ARBA00022692"/>
    </source>
</evidence>
<dbReference type="CDD" id="cd11492">
    <property type="entry name" value="SLC5sbd_NIS-SMVT"/>
    <property type="match status" value="1"/>
</dbReference>
<keyword evidence="6 12" id="KW-1133">Transmembrane helix</keyword>
<keyword evidence="14" id="KW-1185">Reference proteome</keyword>
<name>A0AAW1KMZ2_POPJA</name>
<feature type="transmembrane region" description="Helical" evidence="12">
    <location>
        <begin position="276"/>
        <end position="298"/>
    </location>
</feature>
<gene>
    <name evidence="13" type="ORF">QE152_g19837</name>
</gene>
<feature type="transmembrane region" description="Helical" evidence="12">
    <location>
        <begin position="13"/>
        <end position="33"/>
    </location>
</feature>
<feature type="transmembrane region" description="Helical" evidence="12">
    <location>
        <begin position="54"/>
        <end position="75"/>
    </location>
</feature>
<protein>
    <submittedName>
        <fullName evidence="13">Sodium:solute symporter family</fullName>
    </submittedName>
</protein>
<feature type="transmembrane region" description="Helical" evidence="12">
    <location>
        <begin position="438"/>
        <end position="461"/>
    </location>
</feature>
<comment type="subcellular location">
    <subcellularLocation>
        <location evidence="1">Cell membrane</location>
        <topology evidence="1">Multi-pass membrane protein</topology>
    </subcellularLocation>
</comment>
<evidence type="ECO:0000256" key="6">
    <source>
        <dbReference type="ARBA" id="ARBA00022989"/>
    </source>
</evidence>
<evidence type="ECO:0000256" key="11">
    <source>
        <dbReference type="RuleBase" id="RU362091"/>
    </source>
</evidence>